<keyword evidence="4" id="KW-0539">Nucleus</keyword>
<evidence type="ECO:0000313" key="9">
    <source>
        <dbReference type="Proteomes" id="UP000265515"/>
    </source>
</evidence>
<evidence type="ECO:0008006" key="10">
    <source>
        <dbReference type="Google" id="ProtNLM"/>
    </source>
</evidence>
<dbReference type="EMBL" id="BFEA01000160">
    <property type="protein sequence ID" value="GBG72172.1"/>
    <property type="molecule type" value="Genomic_DNA"/>
</dbReference>
<dbReference type="PROSITE" id="PS01287">
    <property type="entry name" value="RTC"/>
    <property type="match status" value="1"/>
</dbReference>
<dbReference type="Gramene" id="GBG72172">
    <property type="protein sequence ID" value="GBG72172"/>
    <property type="gene ID" value="CBR_g11105"/>
</dbReference>
<dbReference type="PANTHER" id="PTHR11096">
    <property type="entry name" value="RNA 3' TERMINAL PHOSPHATE CYCLASE"/>
    <property type="match status" value="1"/>
</dbReference>
<dbReference type="NCBIfam" id="TIGR03400">
    <property type="entry name" value="18S_RNA_Rcl1p"/>
    <property type="match status" value="1"/>
</dbReference>
<protein>
    <recommendedName>
        <fullName evidence="10">RNA 3'-terminal phosphate cyclase domain-containing protein</fullName>
    </recommendedName>
</protein>
<feature type="domain" description="RNA 3'-terminal phosphate cyclase" evidence="6">
    <location>
        <begin position="6"/>
        <end position="351"/>
    </location>
</feature>
<dbReference type="GO" id="GO:0005730">
    <property type="term" value="C:nucleolus"/>
    <property type="evidence" value="ECO:0007669"/>
    <property type="project" value="UniProtKB-SubCell"/>
</dbReference>
<dbReference type="Proteomes" id="UP000265515">
    <property type="component" value="Unassembled WGS sequence"/>
</dbReference>
<dbReference type="GO" id="GO:0004521">
    <property type="term" value="F:RNA endonuclease activity"/>
    <property type="evidence" value="ECO:0007669"/>
    <property type="project" value="TreeGrafter"/>
</dbReference>
<evidence type="ECO:0000256" key="1">
    <source>
        <dbReference type="ARBA" id="ARBA00004604"/>
    </source>
</evidence>
<dbReference type="OMA" id="YTDQNKG"/>
<comment type="similarity">
    <text evidence="2">Belongs to the RNA 3'-terminal cyclase family. Type 2 subfamily.</text>
</comment>
<comment type="caution">
    <text evidence="8">The sequence shown here is derived from an EMBL/GenBank/DDBJ whole genome shotgun (WGS) entry which is preliminary data.</text>
</comment>
<feature type="domain" description="RNA 3'-terminal phosphate cyclase insert" evidence="7">
    <location>
        <begin position="181"/>
        <end position="297"/>
    </location>
</feature>
<dbReference type="OrthoDB" id="1911237at2759"/>
<gene>
    <name evidence="8" type="ORF">CBR_g11105</name>
</gene>
<dbReference type="CDD" id="cd00875">
    <property type="entry name" value="RNA_Cyclase_Class_I"/>
    <property type="match status" value="1"/>
</dbReference>
<dbReference type="InterPro" id="IPR000228">
    <property type="entry name" value="RNA3'_term_phos_cyc"/>
</dbReference>
<keyword evidence="9" id="KW-1185">Reference proteome</keyword>
<dbReference type="Gene3D" id="3.65.10.20">
    <property type="entry name" value="RNA 3'-terminal phosphate cyclase domain"/>
    <property type="match status" value="1"/>
</dbReference>
<sequence length="377" mass="40574">MSVQKVRGAEQLRTRLICATLAGITMRVDNIREREESPGLRLHEASVLRLIEKVTNGCTVEINETGTRLKYKPGVVIGGSGLFHDCGTSRAIGYFVEPLIILALFGKKALSITLQGITNDDKDSCVDTLRTTTLPLLKRFGVTTEGLELKILKRGAPPLGGGEVLLKVPTVTKNLTAINWTDEGMVKRVRGVAYATRVSPQMANRMVDSARGVLNRLLADVYIFTDHYKGNESGKSPGYGLSLLAETTTGCLISAERAAVASRDADAEPRNDERSGGGLVLPEDVGSQAAQQLLEEVKAGGVVDFTHQGLLLLLCALCPEDVSKVRLGRLSPNAIRTLRTIKEFLGVQFNIQAEPSTGTVMLSCVGSGCKNLSRKIT</sequence>
<organism evidence="8 9">
    <name type="scientific">Chara braunii</name>
    <name type="common">Braun's stonewort</name>
    <dbReference type="NCBI Taxonomy" id="69332"/>
    <lineage>
        <taxon>Eukaryota</taxon>
        <taxon>Viridiplantae</taxon>
        <taxon>Streptophyta</taxon>
        <taxon>Charophyceae</taxon>
        <taxon>Charales</taxon>
        <taxon>Characeae</taxon>
        <taxon>Chara</taxon>
    </lineage>
</organism>
<reference evidence="8 9" key="1">
    <citation type="journal article" date="2018" name="Cell">
        <title>The Chara Genome: Secondary Complexity and Implications for Plant Terrestrialization.</title>
        <authorList>
            <person name="Nishiyama T."/>
            <person name="Sakayama H."/>
            <person name="Vries J.D."/>
            <person name="Buschmann H."/>
            <person name="Saint-Marcoux D."/>
            <person name="Ullrich K.K."/>
            <person name="Haas F.B."/>
            <person name="Vanderstraeten L."/>
            <person name="Becker D."/>
            <person name="Lang D."/>
            <person name="Vosolsobe S."/>
            <person name="Rombauts S."/>
            <person name="Wilhelmsson P.K.I."/>
            <person name="Janitza P."/>
            <person name="Kern R."/>
            <person name="Heyl A."/>
            <person name="Rumpler F."/>
            <person name="Villalobos L.I.A.C."/>
            <person name="Clay J.M."/>
            <person name="Skokan R."/>
            <person name="Toyoda A."/>
            <person name="Suzuki Y."/>
            <person name="Kagoshima H."/>
            <person name="Schijlen E."/>
            <person name="Tajeshwar N."/>
            <person name="Catarino B."/>
            <person name="Hetherington A.J."/>
            <person name="Saltykova A."/>
            <person name="Bonnot C."/>
            <person name="Breuninger H."/>
            <person name="Symeonidi A."/>
            <person name="Radhakrishnan G.V."/>
            <person name="Van Nieuwerburgh F."/>
            <person name="Deforce D."/>
            <person name="Chang C."/>
            <person name="Karol K.G."/>
            <person name="Hedrich R."/>
            <person name="Ulvskov P."/>
            <person name="Glockner G."/>
            <person name="Delwiche C.F."/>
            <person name="Petrasek J."/>
            <person name="Van de Peer Y."/>
            <person name="Friml J."/>
            <person name="Beilby M."/>
            <person name="Dolan L."/>
            <person name="Kohara Y."/>
            <person name="Sugano S."/>
            <person name="Fujiyama A."/>
            <person name="Delaux P.-M."/>
            <person name="Quint M."/>
            <person name="TheiBen G."/>
            <person name="Hagemann M."/>
            <person name="Harholt J."/>
            <person name="Dunand C."/>
            <person name="Zachgo S."/>
            <person name="Langdale J."/>
            <person name="Maumus F."/>
            <person name="Straeten D.V.D."/>
            <person name="Gould S.B."/>
            <person name="Rensing S.A."/>
        </authorList>
    </citation>
    <scope>NUCLEOTIDE SEQUENCE [LARGE SCALE GENOMIC DNA]</scope>
    <source>
        <strain evidence="8 9">S276</strain>
    </source>
</reference>
<dbReference type="PIRSF" id="PIRSF005378">
    <property type="entry name" value="RNA3'_term_phos_cycl_euk"/>
    <property type="match status" value="1"/>
</dbReference>
<name>A0A388KQ62_CHABU</name>
<dbReference type="GO" id="GO:0000479">
    <property type="term" value="P:endonucleolytic cleavage of tricistronic rRNA transcript (SSU-rRNA, 5.8S rRNA, LSU-rRNA)"/>
    <property type="evidence" value="ECO:0007669"/>
    <property type="project" value="TreeGrafter"/>
</dbReference>
<dbReference type="Gene3D" id="3.30.360.20">
    <property type="entry name" value="RNA 3'-terminal phosphate cyclase, insert domain"/>
    <property type="match status" value="1"/>
</dbReference>
<dbReference type="InterPro" id="IPR013792">
    <property type="entry name" value="RNA3'P_cycl/enolpyr_Trfase_a/b"/>
</dbReference>
<feature type="region of interest" description="Disordered" evidence="5">
    <location>
        <begin position="262"/>
        <end position="281"/>
    </location>
</feature>
<keyword evidence="3" id="KW-0690">Ribosome biogenesis</keyword>
<dbReference type="STRING" id="69332.A0A388KQ62"/>
<evidence type="ECO:0000313" key="8">
    <source>
        <dbReference type="EMBL" id="GBG72172.1"/>
    </source>
</evidence>
<evidence type="ECO:0000256" key="4">
    <source>
        <dbReference type="ARBA" id="ARBA00023242"/>
    </source>
</evidence>
<dbReference type="InterPro" id="IPR036553">
    <property type="entry name" value="RPTC_insert"/>
</dbReference>
<dbReference type="InterPro" id="IPR037136">
    <property type="entry name" value="RNA3'_phos_cyclase_dom_sf"/>
</dbReference>
<evidence type="ECO:0000256" key="3">
    <source>
        <dbReference type="ARBA" id="ARBA00022517"/>
    </source>
</evidence>
<evidence type="ECO:0000259" key="6">
    <source>
        <dbReference type="Pfam" id="PF01137"/>
    </source>
</evidence>
<dbReference type="PANTHER" id="PTHR11096:SF1">
    <property type="entry name" value="RNA 3'-TERMINAL PHOSPHATE CYCLASE-LIKE PROTEIN"/>
    <property type="match status" value="1"/>
</dbReference>
<dbReference type="Pfam" id="PF05189">
    <property type="entry name" value="RTC_insert"/>
    <property type="match status" value="1"/>
</dbReference>
<dbReference type="Pfam" id="PF01137">
    <property type="entry name" value="RTC"/>
    <property type="match status" value="1"/>
</dbReference>
<comment type="subcellular location">
    <subcellularLocation>
        <location evidence="1">Nucleus</location>
        <location evidence="1">Nucleolus</location>
    </subcellularLocation>
</comment>
<dbReference type="InterPro" id="IPR013791">
    <property type="entry name" value="RNA3'-term_phos_cycl_insert"/>
</dbReference>
<dbReference type="InterPro" id="IPR020719">
    <property type="entry name" value="RNA3'_term_phos_cycl-like_CS"/>
</dbReference>
<dbReference type="InterPro" id="IPR023797">
    <property type="entry name" value="RNA3'_phos_cyclase_dom"/>
</dbReference>
<evidence type="ECO:0000259" key="7">
    <source>
        <dbReference type="Pfam" id="PF05189"/>
    </source>
</evidence>
<feature type="compositionally biased region" description="Basic and acidic residues" evidence="5">
    <location>
        <begin position="263"/>
        <end position="275"/>
    </location>
</feature>
<evidence type="ECO:0000256" key="5">
    <source>
        <dbReference type="SAM" id="MobiDB-lite"/>
    </source>
</evidence>
<dbReference type="SUPFAM" id="SSF55205">
    <property type="entry name" value="EPT/RTPC-like"/>
    <property type="match status" value="1"/>
</dbReference>
<accession>A0A388KQ62</accession>
<dbReference type="InterPro" id="IPR016443">
    <property type="entry name" value="RNA3'_term_phos_cyc_type_2"/>
</dbReference>
<evidence type="ECO:0000256" key="2">
    <source>
        <dbReference type="ARBA" id="ARBA00007089"/>
    </source>
</evidence>
<dbReference type="FunFam" id="3.30.360.20:FF:000001">
    <property type="entry name" value="RNA terminal phosphate cyclase-like 1"/>
    <property type="match status" value="1"/>
</dbReference>
<proteinExistence type="inferred from homology"/>
<dbReference type="AlphaFoldDB" id="A0A388KQ62"/>